<comment type="caution">
    <text evidence="1">The sequence shown here is derived from an EMBL/GenBank/DDBJ whole genome shotgun (WGS) entry which is preliminary data.</text>
</comment>
<dbReference type="EMBL" id="MU853350">
    <property type="protein sequence ID" value="KAK4110574.1"/>
    <property type="molecule type" value="Genomic_DNA"/>
</dbReference>
<proteinExistence type="predicted"/>
<dbReference type="RefSeq" id="XP_064668144.1">
    <property type="nucleotide sequence ID" value="XM_064811930.1"/>
</dbReference>
<name>A0AAN6QI15_9PEZI</name>
<evidence type="ECO:0000313" key="1">
    <source>
        <dbReference type="EMBL" id="KAK4110574.1"/>
    </source>
</evidence>
<keyword evidence="2" id="KW-1185">Reference proteome</keyword>
<reference evidence="1" key="1">
    <citation type="journal article" date="2023" name="Mol. Phylogenet. Evol.">
        <title>Genome-scale phylogeny and comparative genomics of the fungal order Sordariales.</title>
        <authorList>
            <person name="Hensen N."/>
            <person name="Bonometti L."/>
            <person name="Westerberg I."/>
            <person name="Brannstrom I.O."/>
            <person name="Guillou S."/>
            <person name="Cros-Aarteil S."/>
            <person name="Calhoun S."/>
            <person name="Haridas S."/>
            <person name="Kuo A."/>
            <person name="Mondo S."/>
            <person name="Pangilinan J."/>
            <person name="Riley R."/>
            <person name="LaButti K."/>
            <person name="Andreopoulos B."/>
            <person name="Lipzen A."/>
            <person name="Chen C."/>
            <person name="Yan M."/>
            <person name="Daum C."/>
            <person name="Ng V."/>
            <person name="Clum A."/>
            <person name="Steindorff A."/>
            <person name="Ohm R.A."/>
            <person name="Martin F."/>
            <person name="Silar P."/>
            <person name="Natvig D.O."/>
            <person name="Lalanne C."/>
            <person name="Gautier V."/>
            <person name="Ament-Velasquez S.L."/>
            <person name="Kruys A."/>
            <person name="Hutchinson M.I."/>
            <person name="Powell A.J."/>
            <person name="Barry K."/>
            <person name="Miller A.N."/>
            <person name="Grigoriev I.V."/>
            <person name="Debuchy R."/>
            <person name="Gladieux P."/>
            <person name="Hiltunen Thoren M."/>
            <person name="Johannesson H."/>
        </authorList>
    </citation>
    <scope>NUCLEOTIDE SEQUENCE</scope>
    <source>
        <strain evidence="1">CBS 508.74</strain>
    </source>
</reference>
<organism evidence="1 2">
    <name type="scientific">Canariomyces notabilis</name>
    <dbReference type="NCBI Taxonomy" id="2074819"/>
    <lineage>
        <taxon>Eukaryota</taxon>
        <taxon>Fungi</taxon>
        <taxon>Dikarya</taxon>
        <taxon>Ascomycota</taxon>
        <taxon>Pezizomycotina</taxon>
        <taxon>Sordariomycetes</taxon>
        <taxon>Sordariomycetidae</taxon>
        <taxon>Sordariales</taxon>
        <taxon>Chaetomiaceae</taxon>
        <taxon>Canariomyces</taxon>
    </lineage>
</organism>
<reference evidence="1" key="2">
    <citation type="submission" date="2023-05" db="EMBL/GenBank/DDBJ databases">
        <authorList>
            <consortium name="Lawrence Berkeley National Laboratory"/>
            <person name="Steindorff A."/>
            <person name="Hensen N."/>
            <person name="Bonometti L."/>
            <person name="Westerberg I."/>
            <person name="Brannstrom I.O."/>
            <person name="Guillou S."/>
            <person name="Cros-Aarteil S."/>
            <person name="Calhoun S."/>
            <person name="Haridas S."/>
            <person name="Kuo A."/>
            <person name="Mondo S."/>
            <person name="Pangilinan J."/>
            <person name="Riley R."/>
            <person name="Labutti K."/>
            <person name="Andreopoulos B."/>
            <person name="Lipzen A."/>
            <person name="Chen C."/>
            <person name="Yanf M."/>
            <person name="Daum C."/>
            <person name="Ng V."/>
            <person name="Clum A."/>
            <person name="Ohm R."/>
            <person name="Martin F."/>
            <person name="Silar P."/>
            <person name="Natvig D."/>
            <person name="Lalanne C."/>
            <person name="Gautier V."/>
            <person name="Ament-Velasquez S.L."/>
            <person name="Kruys A."/>
            <person name="Hutchinson M.I."/>
            <person name="Powell A.J."/>
            <person name="Barry K."/>
            <person name="Miller A.N."/>
            <person name="Grigoriev I.V."/>
            <person name="Debuchy R."/>
            <person name="Gladieux P."/>
            <person name="Thoren M.H."/>
            <person name="Johannesson H."/>
        </authorList>
    </citation>
    <scope>NUCLEOTIDE SEQUENCE</scope>
    <source>
        <strain evidence="1">CBS 508.74</strain>
    </source>
</reference>
<protein>
    <submittedName>
        <fullName evidence="1">Uncharacterized protein</fullName>
    </submittedName>
</protein>
<accession>A0AAN6QI15</accession>
<gene>
    <name evidence="1" type="ORF">N656DRAFT_713957</name>
</gene>
<evidence type="ECO:0000313" key="2">
    <source>
        <dbReference type="Proteomes" id="UP001302812"/>
    </source>
</evidence>
<dbReference type="AlphaFoldDB" id="A0AAN6QI15"/>
<dbReference type="GeneID" id="89936055"/>
<sequence>MPKSNTCEGAKFPDECRTAEQAAPYIAKSYASFSKGELAAALALMGLESDDLKYKHNVYPGVPGQGTANMMSPSFVKEYATSIFGANAVANKSPVEALAMVTPDEHNFGSAGWFLTAHCEPSVREGLKTGSDAGWTAYMQCVGVDGSDPARVEYWNRAKKAFNLSG</sequence>
<dbReference type="Proteomes" id="UP001302812">
    <property type="component" value="Unassembled WGS sequence"/>
</dbReference>